<protein>
    <submittedName>
        <fullName evidence="1">Uncharacterized protein</fullName>
    </submittedName>
</protein>
<evidence type="ECO:0000313" key="1">
    <source>
        <dbReference type="EMBL" id="CEM38089.1"/>
    </source>
</evidence>
<sequence length="68" mass="7537">MGSLKPVLIIIDGEKVGTGQLVDAWCRSDSTTHHPVEMRQGPSYTGKGMLSFMERANQKNREITSTLM</sequence>
<organism evidence="1">
    <name type="scientific">Chromera velia CCMP2878</name>
    <dbReference type="NCBI Taxonomy" id="1169474"/>
    <lineage>
        <taxon>Eukaryota</taxon>
        <taxon>Sar</taxon>
        <taxon>Alveolata</taxon>
        <taxon>Colpodellida</taxon>
        <taxon>Chromeraceae</taxon>
        <taxon>Chromera</taxon>
    </lineage>
</organism>
<dbReference type="EMBL" id="CDMZ01001830">
    <property type="protein sequence ID" value="CEM38089.1"/>
    <property type="molecule type" value="Genomic_DNA"/>
</dbReference>
<accession>A0A0G4H3N5</accession>
<dbReference type="AlphaFoldDB" id="A0A0G4H3N5"/>
<name>A0A0G4H3N5_9ALVE</name>
<dbReference type="VEuPathDB" id="CryptoDB:Cvel_24512"/>
<reference evidence="1" key="1">
    <citation type="submission" date="2014-11" db="EMBL/GenBank/DDBJ databases">
        <authorList>
            <person name="Otto D Thomas"/>
            <person name="Naeem Raeece"/>
        </authorList>
    </citation>
    <scope>NUCLEOTIDE SEQUENCE</scope>
</reference>
<gene>
    <name evidence="1" type="ORF">Cvel_24512</name>
</gene>
<proteinExistence type="predicted"/>